<keyword evidence="3" id="KW-0230">DNA invertase</keyword>
<feature type="active site" description="O-(5'-phospho-DNA)-serine intermediate" evidence="6 7">
    <location>
        <position position="10"/>
    </location>
</feature>
<organism evidence="9 10">
    <name type="scientific">Xylophilus rhododendri</name>
    <dbReference type="NCBI Taxonomy" id="2697032"/>
    <lineage>
        <taxon>Bacteria</taxon>
        <taxon>Pseudomonadati</taxon>
        <taxon>Pseudomonadota</taxon>
        <taxon>Betaproteobacteria</taxon>
        <taxon>Burkholderiales</taxon>
        <taxon>Xylophilus</taxon>
    </lineage>
</organism>
<evidence type="ECO:0000313" key="10">
    <source>
        <dbReference type="Proteomes" id="UP000464787"/>
    </source>
</evidence>
<dbReference type="KEGG" id="xyk:GT347_01265"/>
<dbReference type="InterPro" id="IPR036162">
    <property type="entry name" value="Resolvase-like_N_sf"/>
</dbReference>
<dbReference type="SMART" id="SM00857">
    <property type="entry name" value="Resolvase"/>
    <property type="match status" value="1"/>
</dbReference>
<dbReference type="Pfam" id="PF00239">
    <property type="entry name" value="Resolvase"/>
    <property type="match status" value="1"/>
</dbReference>
<dbReference type="PROSITE" id="PS00398">
    <property type="entry name" value="RECOMBINASES_2"/>
    <property type="match status" value="1"/>
</dbReference>
<evidence type="ECO:0000256" key="3">
    <source>
        <dbReference type="ARBA" id="ARBA00023100"/>
    </source>
</evidence>
<dbReference type="GO" id="GO:0015074">
    <property type="term" value="P:DNA integration"/>
    <property type="evidence" value="ECO:0007669"/>
    <property type="project" value="UniProtKB-KW"/>
</dbReference>
<dbReference type="PANTHER" id="PTHR30461">
    <property type="entry name" value="DNA-INVERTASE FROM LAMBDOID PROPHAGE"/>
    <property type="match status" value="1"/>
</dbReference>
<dbReference type="Gene3D" id="3.40.50.1390">
    <property type="entry name" value="Resolvase, N-terminal catalytic domain"/>
    <property type="match status" value="1"/>
</dbReference>
<feature type="domain" description="Resolvase/invertase-type recombinase catalytic" evidence="8">
    <location>
        <begin position="2"/>
        <end position="136"/>
    </location>
</feature>
<keyword evidence="4" id="KW-0238">DNA-binding</keyword>
<sequence length="196" mass="21507">MATIGYARVSTREQETHLQLDALRLAGCSVIFEEKASGASQRGRPELARCIGSLQRGDTVVVYKIDRMARSLSDLLDILRRIERAGATIKSVTEPLDTTNSMGMFVVQILGAVAQLERAIIRERSIAGQMAARARGKFPGRICELSREDEQAAVAAYLSGGTTYNIIGRRFGVSSSVVKRAVYRARDKRRKQGGCE</sequence>
<dbReference type="SUPFAM" id="SSF53041">
    <property type="entry name" value="Resolvase-like"/>
    <property type="match status" value="1"/>
</dbReference>
<evidence type="ECO:0000256" key="6">
    <source>
        <dbReference type="PIRSR" id="PIRSR606118-50"/>
    </source>
</evidence>
<evidence type="ECO:0000259" key="8">
    <source>
        <dbReference type="PROSITE" id="PS51736"/>
    </source>
</evidence>
<dbReference type="PROSITE" id="PS51736">
    <property type="entry name" value="RECOMBINASES_3"/>
    <property type="match status" value="1"/>
</dbReference>
<dbReference type="GO" id="GO:0000150">
    <property type="term" value="F:DNA strand exchange activity"/>
    <property type="evidence" value="ECO:0007669"/>
    <property type="project" value="UniProtKB-KW"/>
</dbReference>
<dbReference type="FunFam" id="3.40.50.1390:FF:000001">
    <property type="entry name" value="DNA recombinase"/>
    <property type="match status" value="1"/>
</dbReference>
<name>A0A857IYT3_9BURK</name>
<dbReference type="CDD" id="cd03768">
    <property type="entry name" value="SR_ResInv"/>
    <property type="match status" value="1"/>
</dbReference>
<keyword evidence="5" id="KW-0233">DNA recombination</keyword>
<dbReference type="InterPro" id="IPR006118">
    <property type="entry name" value="Recombinase_CS"/>
</dbReference>
<dbReference type="EMBL" id="CP047650">
    <property type="protein sequence ID" value="QHI96740.1"/>
    <property type="molecule type" value="Genomic_DNA"/>
</dbReference>
<evidence type="ECO:0000256" key="7">
    <source>
        <dbReference type="PROSITE-ProRule" id="PRU10137"/>
    </source>
</evidence>
<dbReference type="PROSITE" id="PS00397">
    <property type="entry name" value="RECOMBINASES_1"/>
    <property type="match status" value="1"/>
</dbReference>
<evidence type="ECO:0000256" key="5">
    <source>
        <dbReference type="ARBA" id="ARBA00023172"/>
    </source>
</evidence>
<protein>
    <submittedName>
        <fullName evidence="9">Recombinase family protein</fullName>
    </submittedName>
</protein>
<evidence type="ECO:0000256" key="2">
    <source>
        <dbReference type="ARBA" id="ARBA00022908"/>
    </source>
</evidence>
<reference evidence="9 10" key="1">
    <citation type="submission" date="2020-01" db="EMBL/GenBank/DDBJ databases">
        <title>Genome sequencing of strain KACC 21265.</title>
        <authorList>
            <person name="Heo J."/>
            <person name="Kim S.-J."/>
            <person name="Kim J.-S."/>
            <person name="Hong S.-B."/>
            <person name="Kwon S.-W."/>
        </authorList>
    </citation>
    <scope>NUCLEOTIDE SEQUENCE [LARGE SCALE GENOMIC DNA]</scope>
    <source>
        <strain evidence="9 10">KACC 21265</strain>
    </source>
</reference>
<evidence type="ECO:0000256" key="4">
    <source>
        <dbReference type="ARBA" id="ARBA00023125"/>
    </source>
</evidence>
<dbReference type="Proteomes" id="UP000464787">
    <property type="component" value="Chromosome"/>
</dbReference>
<gene>
    <name evidence="9" type="ORF">GT347_01265</name>
</gene>
<proteinExistence type="inferred from homology"/>
<evidence type="ECO:0000313" key="9">
    <source>
        <dbReference type="EMBL" id="QHI96740.1"/>
    </source>
</evidence>
<dbReference type="InterPro" id="IPR006119">
    <property type="entry name" value="Resolv_N"/>
</dbReference>
<dbReference type="PANTHER" id="PTHR30461:SF2">
    <property type="entry name" value="SERINE RECOMBINASE PINE-RELATED"/>
    <property type="match status" value="1"/>
</dbReference>
<dbReference type="RefSeq" id="WP_160550258.1">
    <property type="nucleotide sequence ID" value="NZ_CP047650.1"/>
</dbReference>
<comment type="similarity">
    <text evidence="1">Belongs to the site-specific recombinase resolvase family.</text>
</comment>
<keyword evidence="2" id="KW-0229">DNA integration</keyword>
<dbReference type="InterPro" id="IPR050639">
    <property type="entry name" value="SSR_resolvase"/>
</dbReference>
<evidence type="ECO:0000256" key="1">
    <source>
        <dbReference type="ARBA" id="ARBA00009913"/>
    </source>
</evidence>
<accession>A0A857IYT3</accession>
<dbReference type="GO" id="GO:0003677">
    <property type="term" value="F:DNA binding"/>
    <property type="evidence" value="ECO:0007669"/>
    <property type="project" value="UniProtKB-KW"/>
</dbReference>
<dbReference type="AlphaFoldDB" id="A0A857IYT3"/>
<keyword evidence="10" id="KW-1185">Reference proteome</keyword>